<feature type="compositionally biased region" description="Acidic residues" evidence="1">
    <location>
        <begin position="243"/>
        <end position="257"/>
    </location>
</feature>
<evidence type="ECO:0000313" key="2">
    <source>
        <dbReference type="EMBL" id="RSH91350.1"/>
    </source>
</evidence>
<evidence type="ECO:0000313" key="3">
    <source>
        <dbReference type="Proteomes" id="UP000279259"/>
    </source>
</evidence>
<sequence>MSSSRYIPLVRRARKALDELEHMMRDERLARCSALRWLGEKTDREPSLLASAMSLLLMTVVLLNPNDIAPCIANGIGMIPAWRTFRLIASREARLVEPAETDAASKKLLDYSLVMGTSIFVEQLLGHAMLTRMVPFWWIMKAAVVLWFLMRTGEHEMSGFEAATSPQQVSVLKSSTLVTNNTIQRSAESGLWSRRNGQVPLDLALQSPHDLAEPTLESSPTKSLSPVSEAVDSPTESAGDTASSEDEEDPFGEDFDEQSIHDDASPPITPSSPVKLSQNVLEAPSPISEASLSPLSPPIILPSAAPPPEPLPEISDTPQLAVPAAGEIRRMSLDELLEMAKGEEENLAMGSSAGGKREDMEQGGQLVAAR</sequence>
<keyword evidence="3" id="KW-1185">Reference proteome</keyword>
<proteinExistence type="predicted"/>
<organism evidence="2 3">
    <name type="scientific">Saitozyma podzolica</name>
    <dbReference type="NCBI Taxonomy" id="1890683"/>
    <lineage>
        <taxon>Eukaryota</taxon>
        <taxon>Fungi</taxon>
        <taxon>Dikarya</taxon>
        <taxon>Basidiomycota</taxon>
        <taxon>Agaricomycotina</taxon>
        <taxon>Tremellomycetes</taxon>
        <taxon>Tremellales</taxon>
        <taxon>Trimorphomycetaceae</taxon>
        <taxon>Saitozyma</taxon>
    </lineage>
</organism>
<feature type="compositionally biased region" description="Polar residues" evidence="1">
    <location>
        <begin position="216"/>
        <end position="226"/>
    </location>
</feature>
<feature type="compositionally biased region" description="Low complexity" evidence="1">
    <location>
        <begin position="282"/>
        <end position="294"/>
    </location>
</feature>
<evidence type="ECO:0000256" key="1">
    <source>
        <dbReference type="SAM" id="MobiDB-lite"/>
    </source>
</evidence>
<dbReference type="InterPro" id="IPR004345">
    <property type="entry name" value="TB2_DP1_HVA22"/>
</dbReference>
<comment type="caution">
    <text evidence="2">The sequence shown here is derived from an EMBL/GenBank/DDBJ whole genome shotgun (WGS) entry which is preliminary data.</text>
</comment>
<feature type="compositionally biased region" description="Pro residues" evidence="1">
    <location>
        <begin position="295"/>
        <end position="311"/>
    </location>
</feature>
<gene>
    <name evidence="2" type="ORF">EHS25_009649</name>
</gene>
<reference evidence="2 3" key="1">
    <citation type="submission" date="2018-11" db="EMBL/GenBank/DDBJ databases">
        <title>Genome sequence of Saitozyma podzolica DSM 27192.</title>
        <authorList>
            <person name="Aliyu H."/>
            <person name="Gorte O."/>
            <person name="Ochsenreither K."/>
        </authorList>
    </citation>
    <scope>NUCLEOTIDE SEQUENCE [LARGE SCALE GENOMIC DNA]</scope>
    <source>
        <strain evidence="2 3">DSM 27192</strain>
    </source>
</reference>
<feature type="compositionally biased region" description="Polar residues" evidence="1">
    <location>
        <begin position="271"/>
        <end position="280"/>
    </location>
</feature>
<dbReference type="Pfam" id="PF03134">
    <property type="entry name" value="TB2_DP1_HVA22"/>
    <property type="match status" value="1"/>
</dbReference>
<feature type="region of interest" description="Disordered" evidence="1">
    <location>
        <begin position="212"/>
        <end position="326"/>
    </location>
</feature>
<dbReference type="OrthoDB" id="2565249at2759"/>
<name>A0A427YJU4_9TREE</name>
<dbReference type="Proteomes" id="UP000279259">
    <property type="component" value="Unassembled WGS sequence"/>
</dbReference>
<protein>
    <submittedName>
        <fullName evidence="2">Uncharacterized protein</fullName>
    </submittedName>
</protein>
<feature type="region of interest" description="Disordered" evidence="1">
    <location>
        <begin position="343"/>
        <end position="370"/>
    </location>
</feature>
<dbReference type="EMBL" id="RSCD01000008">
    <property type="protein sequence ID" value="RSH91350.1"/>
    <property type="molecule type" value="Genomic_DNA"/>
</dbReference>
<accession>A0A427YJU4</accession>
<dbReference type="AlphaFoldDB" id="A0A427YJU4"/>